<dbReference type="InterPro" id="IPR023451">
    <property type="entry name" value="Thymidate_synth/dCMP_Mease_dom"/>
</dbReference>
<dbReference type="OrthoDB" id="13491at10239"/>
<dbReference type="GeneID" id="26625632"/>
<dbReference type="EC" id="2.1.1.45" evidence="2"/>
<feature type="domain" description="Thymidylate synthase/dCMP hydroxymethylase" evidence="5">
    <location>
        <begin position="5"/>
        <end position="281"/>
    </location>
</feature>
<comment type="similarity">
    <text evidence="1">Belongs to the thymidylate synthase family.</text>
</comment>
<evidence type="ECO:0000259" key="5">
    <source>
        <dbReference type="Pfam" id="PF00303"/>
    </source>
</evidence>
<evidence type="ECO:0000256" key="4">
    <source>
        <dbReference type="ARBA" id="ARBA00022679"/>
    </source>
</evidence>
<protein>
    <recommendedName>
        <fullName evidence="2">thymidylate synthase</fullName>
        <ecNumber evidence="2">2.1.1.45</ecNumber>
    </recommendedName>
</protein>
<dbReference type="InterPro" id="IPR045097">
    <property type="entry name" value="Thymidate_synth/dCMP_Mease"/>
</dbReference>
<dbReference type="PANTHER" id="PTHR11548:SF9">
    <property type="entry name" value="THYMIDYLATE SYNTHASE"/>
    <property type="match status" value="1"/>
</dbReference>
<dbReference type="EMBL" id="KP280062">
    <property type="protein sequence ID" value="AJF40694.1"/>
    <property type="molecule type" value="Genomic_DNA"/>
</dbReference>
<dbReference type="InterPro" id="IPR000398">
    <property type="entry name" value="Thymidylate_synthase"/>
</dbReference>
<evidence type="ECO:0000313" key="7">
    <source>
        <dbReference type="Proteomes" id="UP000031803"/>
    </source>
</evidence>
<dbReference type="CDD" id="cd00351">
    <property type="entry name" value="TS_Pyrimidine_HMase"/>
    <property type="match status" value="1"/>
</dbReference>
<keyword evidence="4 6" id="KW-0808">Transferase</keyword>
<accession>A0A0B5HAE6</accession>
<dbReference type="SUPFAM" id="SSF55831">
    <property type="entry name" value="Thymidylate synthase/dCMP hydroxymethylase"/>
    <property type="match status" value="1"/>
</dbReference>
<dbReference type="Gene3D" id="3.30.572.10">
    <property type="entry name" value="Thymidylate synthase/dCMP hydroxymethylase domain"/>
    <property type="match status" value="1"/>
</dbReference>
<dbReference type="GO" id="GO:0006231">
    <property type="term" value="P:dTMP biosynthetic process"/>
    <property type="evidence" value="ECO:0007669"/>
    <property type="project" value="InterPro"/>
</dbReference>
<proteinExistence type="inferred from homology"/>
<evidence type="ECO:0000313" key="6">
    <source>
        <dbReference type="EMBL" id="AJF40694.1"/>
    </source>
</evidence>
<dbReference type="NCBIfam" id="TIGR03284">
    <property type="entry name" value="thym_sym"/>
    <property type="match status" value="1"/>
</dbReference>
<dbReference type="PANTHER" id="PTHR11548">
    <property type="entry name" value="THYMIDYLATE SYNTHASE 1"/>
    <property type="match status" value="1"/>
</dbReference>
<organism evidence="6 7">
    <name type="scientific">Vibrio phage phi 1</name>
    <dbReference type="NCBI Taxonomy" id="1589297"/>
    <lineage>
        <taxon>Viruses</taxon>
        <taxon>Duplodnaviria</taxon>
        <taxon>Heunggongvirae</taxon>
        <taxon>Uroviricota</taxon>
        <taxon>Caudoviricetes</taxon>
        <taxon>Schitoviridae</taxon>
        <taxon>Pacinivirus</taxon>
        <taxon>Pacinivirus phi1</taxon>
    </lineage>
</organism>
<dbReference type="InterPro" id="IPR036926">
    <property type="entry name" value="Thymidate_synth/dCMP_Mease_sf"/>
</dbReference>
<dbReference type="Pfam" id="PF00303">
    <property type="entry name" value="Thymidylat_synt"/>
    <property type="match status" value="1"/>
</dbReference>
<keyword evidence="3 6" id="KW-0489">Methyltransferase</keyword>
<dbReference type="GO" id="GO:0004799">
    <property type="term" value="F:thymidylate synthase activity"/>
    <property type="evidence" value="ECO:0007669"/>
    <property type="project" value="UniProtKB-EC"/>
</dbReference>
<dbReference type="GO" id="GO:0032259">
    <property type="term" value="P:methylation"/>
    <property type="evidence" value="ECO:0007669"/>
    <property type="project" value="UniProtKB-KW"/>
</dbReference>
<dbReference type="PRINTS" id="PR00108">
    <property type="entry name" value="THYMDSNTHASE"/>
</dbReference>
<gene>
    <name evidence="6" type="ORF">SBVP1_0036</name>
</gene>
<evidence type="ECO:0000256" key="1">
    <source>
        <dbReference type="ARBA" id="ARBA00009972"/>
    </source>
</evidence>
<reference evidence="6 7" key="1">
    <citation type="submission" date="2014-12" db="EMBL/GenBank/DDBJ databases">
        <title>Complete genome sequences of three Vibrio cholerae specific bacteriophages.</title>
        <authorList>
            <person name="Bhandare S.G."/>
            <person name="Warry A."/>
            <person name="Emes R.D."/>
            <person name="Hooton S.P.T."/>
            <person name="Barrow P.A."/>
            <person name="Atterbury R.J."/>
        </authorList>
    </citation>
    <scope>NUCLEOTIDE SEQUENCE [LARGE SCALE GENOMIC DNA]</scope>
</reference>
<keyword evidence="7" id="KW-1185">Reference proteome</keyword>
<dbReference type="RefSeq" id="YP_009198554.1">
    <property type="nucleotide sequence ID" value="NC_028799.1"/>
</dbReference>
<sequence length="283" mass="32647">MIDYQYIQLCKRILAEGKWVTNQRTGKRCLTIRNVTFHYTPLLYGNGWYGNFPLDTTRKSFWKAAIAELLGYLKGYTNAHEFQALGAPTWINNAYNPVWLENPNCKGGGDMGHCYGSVGHNFGGVNQFKKVYDNLSAGIDDRGEIITFWKPDDFDKACLRPCMFQHHFTLIDDQLSLTSYQRSCDVPLGLNFNMIQVYVFLVLMAQITGNQPLGATHHIVNAHMYEDQVELMEEQVKRQPLDMPKLWVNPNITTWDDLMNATLDDFKVEDYKHHLAIKYPFTT</sequence>
<evidence type="ECO:0000256" key="2">
    <source>
        <dbReference type="ARBA" id="ARBA00011947"/>
    </source>
</evidence>
<dbReference type="Proteomes" id="UP000031803">
    <property type="component" value="Segment"/>
</dbReference>
<name>A0A0B5HAE6_9CAUD</name>
<dbReference type="KEGG" id="vg:26625632"/>
<evidence type="ECO:0000256" key="3">
    <source>
        <dbReference type="ARBA" id="ARBA00022603"/>
    </source>
</evidence>